<keyword evidence="3" id="KW-1185">Reference proteome</keyword>
<evidence type="ECO:0000256" key="1">
    <source>
        <dbReference type="SAM" id="MobiDB-lite"/>
    </source>
</evidence>
<feature type="non-terminal residue" evidence="2">
    <location>
        <position position="117"/>
    </location>
</feature>
<organism evidence="2 3">
    <name type="scientific">Colocasia esculenta</name>
    <name type="common">Wild taro</name>
    <name type="synonym">Arum esculentum</name>
    <dbReference type="NCBI Taxonomy" id="4460"/>
    <lineage>
        <taxon>Eukaryota</taxon>
        <taxon>Viridiplantae</taxon>
        <taxon>Streptophyta</taxon>
        <taxon>Embryophyta</taxon>
        <taxon>Tracheophyta</taxon>
        <taxon>Spermatophyta</taxon>
        <taxon>Magnoliopsida</taxon>
        <taxon>Liliopsida</taxon>
        <taxon>Araceae</taxon>
        <taxon>Aroideae</taxon>
        <taxon>Colocasieae</taxon>
        <taxon>Colocasia</taxon>
    </lineage>
</organism>
<sequence>KTWGFQGVYSLCVKEDLRVPGCLFPFVLKEDLVGSRVLFSSLDCEEKTSCGWVYRFRYSNFKNPIHPPLGLLAGQQVVSEQVSSTKKKIQRSEEKRSNGRPRSLRRSVSKQATTVRW</sequence>
<gene>
    <name evidence="2" type="ORF">Taro_033959</name>
</gene>
<evidence type="ECO:0000313" key="3">
    <source>
        <dbReference type="Proteomes" id="UP000652761"/>
    </source>
</evidence>
<comment type="caution">
    <text evidence="2">The sequence shown here is derived from an EMBL/GenBank/DDBJ whole genome shotgun (WGS) entry which is preliminary data.</text>
</comment>
<name>A0A843W2T8_COLES</name>
<feature type="compositionally biased region" description="Basic residues" evidence="1">
    <location>
        <begin position="98"/>
        <end position="108"/>
    </location>
</feature>
<dbReference type="Proteomes" id="UP000652761">
    <property type="component" value="Unassembled WGS sequence"/>
</dbReference>
<protein>
    <submittedName>
        <fullName evidence="2">Uncharacterized protein</fullName>
    </submittedName>
</protein>
<feature type="region of interest" description="Disordered" evidence="1">
    <location>
        <begin position="82"/>
        <end position="117"/>
    </location>
</feature>
<evidence type="ECO:0000313" key="2">
    <source>
        <dbReference type="EMBL" id="MQM01208.1"/>
    </source>
</evidence>
<dbReference type="AlphaFoldDB" id="A0A843W2T8"/>
<dbReference type="EMBL" id="NMUH01002636">
    <property type="protein sequence ID" value="MQM01208.1"/>
    <property type="molecule type" value="Genomic_DNA"/>
</dbReference>
<proteinExistence type="predicted"/>
<accession>A0A843W2T8</accession>
<reference evidence="2" key="1">
    <citation type="submission" date="2017-07" db="EMBL/GenBank/DDBJ databases">
        <title>Taro Niue Genome Assembly and Annotation.</title>
        <authorList>
            <person name="Atibalentja N."/>
            <person name="Keating K."/>
            <person name="Fields C.J."/>
        </authorList>
    </citation>
    <scope>NUCLEOTIDE SEQUENCE</scope>
    <source>
        <strain evidence="2">Niue_2</strain>
        <tissue evidence="2">Leaf</tissue>
    </source>
</reference>